<dbReference type="Proteomes" id="UP000823941">
    <property type="component" value="Chromosome 1"/>
</dbReference>
<gene>
    <name evidence="1" type="ORF">JYU34_000278</name>
</gene>
<proteinExistence type="predicted"/>
<reference evidence="1 2" key="1">
    <citation type="submission" date="2021-06" db="EMBL/GenBank/DDBJ databases">
        <title>A haploid diamondback moth (Plutella xylostella L.) genome assembly resolves 31 chromosomes and identifies a diamide resistance mutation.</title>
        <authorList>
            <person name="Ward C.M."/>
            <person name="Perry K.D."/>
            <person name="Baker G."/>
            <person name="Powis K."/>
            <person name="Heckel D.G."/>
            <person name="Baxter S.W."/>
        </authorList>
    </citation>
    <scope>NUCLEOTIDE SEQUENCE [LARGE SCALE GENOMIC DNA]</scope>
    <source>
        <strain evidence="1 2">LV</strain>
        <tissue evidence="1">Single pupa</tissue>
    </source>
</reference>
<organism evidence="1 2">
    <name type="scientific">Plutella xylostella</name>
    <name type="common">Diamondback moth</name>
    <name type="synonym">Plutella maculipennis</name>
    <dbReference type="NCBI Taxonomy" id="51655"/>
    <lineage>
        <taxon>Eukaryota</taxon>
        <taxon>Metazoa</taxon>
        <taxon>Ecdysozoa</taxon>
        <taxon>Arthropoda</taxon>
        <taxon>Hexapoda</taxon>
        <taxon>Insecta</taxon>
        <taxon>Pterygota</taxon>
        <taxon>Neoptera</taxon>
        <taxon>Endopterygota</taxon>
        <taxon>Lepidoptera</taxon>
        <taxon>Glossata</taxon>
        <taxon>Ditrysia</taxon>
        <taxon>Yponomeutoidea</taxon>
        <taxon>Plutellidae</taxon>
        <taxon>Plutella</taxon>
    </lineage>
</organism>
<keyword evidence="2" id="KW-1185">Reference proteome</keyword>
<evidence type="ECO:0000313" key="2">
    <source>
        <dbReference type="Proteomes" id="UP000823941"/>
    </source>
</evidence>
<name>A0ABQ7R7A7_PLUXY</name>
<dbReference type="EMBL" id="JAHIBW010000001">
    <property type="protein sequence ID" value="KAG7313184.1"/>
    <property type="molecule type" value="Genomic_DNA"/>
</dbReference>
<evidence type="ECO:0000313" key="1">
    <source>
        <dbReference type="EMBL" id="KAG7313184.1"/>
    </source>
</evidence>
<protein>
    <submittedName>
        <fullName evidence="1">Uncharacterized protein</fullName>
    </submittedName>
</protein>
<comment type="caution">
    <text evidence="1">The sequence shown here is derived from an EMBL/GenBank/DDBJ whole genome shotgun (WGS) entry which is preliminary data.</text>
</comment>
<sequence length="57" mass="6297">MRSLKFASVLSKPKSGIKKHVQFGDETSCMEEASVAVPEEPEKPGEGMYRVIKCVVK</sequence>
<accession>A0ABQ7R7A7</accession>